<evidence type="ECO:0000259" key="7">
    <source>
        <dbReference type="Pfam" id="PF00849"/>
    </source>
</evidence>
<sequence>MQKAYKLLSVQLGISHNQAKSLIDLGRVRVHNKPVKLARTLLPLTTRFEVLESVESSVLYQDDTLLAICKSSGVDSYRVQDTHAPYQLLHRLDKPTSGVLLLACDPFYTRALLAFKQRGVYKEYCALVEGIVRGVQTLRMPLRVQKSHAHAHKGFVKSLCDPRGKEAITHITPLKHYPRHTLLKVVLETGVTHQIRAHLSAIKHPIVGDTLYGAKPSAHLFLHAKRVQILGYDLQAPTPPYFDLGDGF</sequence>
<evidence type="ECO:0000256" key="4">
    <source>
        <dbReference type="ARBA" id="ARBA00031870"/>
    </source>
</evidence>
<evidence type="ECO:0000256" key="2">
    <source>
        <dbReference type="ARBA" id="ARBA00010876"/>
    </source>
</evidence>
<accession>A0ABV7ZFJ5</accession>
<dbReference type="PANTHER" id="PTHR21600">
    <property type="entry name" value="MITOCHONDRIAL RNA PSEUDOURIDINE SYNTHASE"/>
    <property type="match status" value="1"/>
</dbReference>
<dbReference type="InterPro" id="IPR006224">
    <property type="entry name" value="PsdUridine_synth_RluA-like_CS"/>
</dbReference>
<evidence type="ECO:0000256" key="5">
    <source>
        <dbReference type="ARBA" id="ARBA00033164"/>
    </source>
</evidence>
<dbReference type="EMBL" id="JBHRZO010000009">
    <property type="protein sequence ID" value="MFC3847323.1"/>
    <property type="molecule type" value="Genomic_DNA"/>
</dbReference>
<dbReference type="GO" id="GO:0016853">
    <property type="term" value="F:isomerase activity"/>
    <property type="evidence" value="ECO:0007669"/>
    <property type="project" value="UniProtKB-KW"/>
</dbReference>
<keyword evidence="9" id="KW-1185">Reference proteome</keyword>
<evidence type="ECO:0000256" key="3">
    <source>
        <dbReference type="ARBA" id="ARBA00023235"/>
    </source>
</evidence>
<reference evidence="9" key="1">
    <citation type="journal article" date="2019" name="Int. J. Syst. Evol. Microbiol.">
        <title>The Global Catalogue of Microorganisms (GCM) 10K type strain sequencing project: providing services to taxonomists for standard genome sequencing and annotation.</title>
        <authorList>
            <consortium name="The Broad Institute Genomics Platform"/>
            <consortium name="The Broad Institute Genome Sequencing Center for Infectious Disease"/>
            <person name="Wu L."/>
            <person name="Ma J."/>
        </authorList>
    </citation>
    <scope>NUCLEOTIDE SEQUENCE [LARGE SCALE GENOMIC DNA]</scope>
    <source>
        <strain evidence="9">CCUG 53816</strain>
    </source>
</reference>
<comment type="catalytic activity">
    <reaction evidence="1">
        <text>a uridine in RNA = a pseudouridine in RNA</text>
        <dbReference type="Rhea" id="RHEA:48348"/>
        <dbReference type="Rhea" id="RHEA-COMP:12068"/>
        <dbReference type="Rhea" id="RHEA-COMP:12069"/>
        <dbReference type="ChEBI" id="CHEBI:65314"/>
        <dbReference type="ChEBI" id="CHEBI:65315"/>
    </reaction>
</comment>
<name>A0ABV7ZFJ5_9HELI</name>
<dbReference type="Pfam" id="PF00849">
    <property type="entry name" value="PseudoU_synth_2"/>
    <property type="match status" value="1"/>
</dbReference>
<dbReference type="InterPro" id="IPR006145">
    <property type="entry name" value="PsdUridine_synth_RsuA/RluA"/>
</dbReference>
<feature type="domain" description="Pseudouridine synthase RsuA/RluA-like" evidence="7">
    <location>
        <begin position="77"/>
        <end position="201"/>
    </location>
</feature>
<evidence type="ECO:0000313" key="9">
    <source>
        <dbReference type="Proteomes" id="UP001595783"/>
    </source>
</evidence>
<evidence type="ECO:0000313" key="8">
    <source>
        <dbReference type="EMBL" id="MFC3847323.1"/>
    </source>
</evidence>
<dbReference type="InterPro" id="IPR020103">
    <property type="entry name" value="PsdUridine_synth_cat_dom_sf"/>
</dbReference>
<dbReference type="InterPro" id="IPR050188">
    <property type="entry name" value="RluA_PseudoU_synthase"/>
</dbReference>
<dbReference type="PROSITE" id="PS01129">
    <property type="entry name" value="PSI_RLU"/>
    <property type="match status" value="1"/>
</dbReference>
<evidence type="ECO:0000256" key="6">
    <source>
        <dbReference type="PROSITE-ProRule" id="PRU00182"/>
    </source>
</evidence>
<dbReference type="SUPFAM" id="SSF55120">
    <property type="entry name" value="Pseudouridine synthase"/>
    <property type="match status" value="1"/>
</dbReference>
<proteinExistence type="inferred from homology"/>
<dbReference type="PROSITE" id="PS50889">
    <property type="entry name" value="S4"/>
    <property type="match status" value="1"/>
</dbReference>
<dbReference type="Proteomes" id="UP001595783">
    <property type="component" value="Unassembled WGS sequence"/>
</dbReference>
<gene>
    <name evidence="8" type="ORF">ACFOPX_02070</name>
</gene>
<dbReference type="Gene3D" id="3.30.2350.10">
    <property type="entry name" value="Pseudouridine synthase"/>
    <property type="match status" value="1"/>
</dbReference>
<keyword evidence="3 8" id="KW-0413">Isomerase</keyword>
<dbReference type="RefSeq" id="WP_104751977.1">
    <property type="nucleotide sequence ID" value="NZ_FZMF01000013.1"/>
</dbReference>
<organism evidence="8 9">
    <name type="scientific">Helicobacter baculiformis</name>
    <dbReference type="NCBI Taxonomy" id="427351"/>
    <lineage>
        <taxon>Bacteria</taxon>
        <taxon>Pseudomonadati</taxon>
        <taxon>Campylobacterota</taxon>
        <taxon>Epsilonproteobacteria</taxon>
        <taxon>Campylobacterales</taxon>
        <taxon>Helicobacteraceae</taxon>
        <taxon>Helicobacter</taxon>
    </lineage>
</organism>
<protein>
    <recommendedName>
        <fullName evidence="4">RNA pseudouridylate synthase</fullName>
    </recommendedName>
    <alternativeName>
        <fullName evidence="5">RNA-uridine isomerase</fullName>
    </alternativeName>
</protein>
<keyword evidence="6" id="KW-0694">RNA-binding</keyword>
<dbReference type="PANTHER" id="PTHR21600:SF44">
    <property type="entry name" value="RIBOSOMAL LARGE SUBUNIT PSEUDOURIDINE SYNTHASE D"/>
    <property type="match status" value="1"/>
</dbReference>
<dbReference type="CDD" id="cd02869">
    <property type="entry name" value="PseudoU_synth_RluA_like"/>
    <property type="match status" value="1"/>
</dbReference>
<evidence type="ECO:0000256" key="1">
    <source>
        <dbReference type="ARBA" id="ARBA00000073"/>
    </source>
</evidence>
<comment type="caution">
    <text evidence="8">The sequence shown here is derived from an EMBL/GenBank/DDBJ whole genome shotgun (WGS) entry which is preliminary data.</text>
</comment>
<comment type="similarity">
    <text evidence="2">Belongs to the pseudouridine synthase RluA family.</text>
</comment>